<dbReference type="Proteomes" id="UP001241056">
    <property type="component" value="Unassembled WGS sequence"/>
</dbReference>
<feature type="domain" description="General secretion pathway GspH" evidence="12">
    <location>
        <begin position="46"/>
        <end position="139"/>
    </location>
</feature>
<dbReference type="InterPro" id="IPR045584">
    <property type="entry name" value="Pilin-like"/>
</dbReference>
<keyword evidence="3" id="KW-1003">Cell membrane</keyword>
<accession>A0ABT7SM62</accession>
<keyword evidence="7 11" id="KW-1133">Transmembrane helix</keyword>
<keyword evidence="5" id="KW-0997">Cell inner membrane</keyword>
<feature type="transmembrane region" description="Helical" evidence="11">
    <location>
        <begin position="12"/>
        <end position="33"/>
    </location>
</feature>
<dbReference type="Pfam" id="PF07963">
    <property type="entry name" value="N_methyl"/>
    <property type="match status" value="1"/>
</dbReference>
<evidence type="ECO:0000256" key="6">
    <source>
        <dbReference type="ARBA" id="ARBA00022692"/>
    </source>
</evidence>
<evidence type="ECO:0000259" key="12">
    <source>
        <dbReference type="Pfam" id="PF12019"/>
    </source>
</evidence>
<evidence type="ECO:0000313" key="14">
    <source>
        <dbReference type="Proteomes" id="UP001241056"/>
    </source>
</evidence>
<evidence type="ECO:0000256" key="10">
    <source>
        <dbReference type="ARBA" id="ARBA00030775"/>
    </source>
</evidence>
<evidence type="ECO:0000256" key="9">
    <source>
        <dbReference type="ARBA" id="ARBA00025772"/>
    </source>
</evidence>
<evidence type="ECO:0000256" key="2">
    <source>
        <dbReference type="ARBA" id="ARBA00021549"/>
    </source>
</evidence>
<evidence type="ECO:0000256" key="1">
    <source>
        <dbReference type="ARBA" id="ARBA00004377"/>
    </source>
</evidence>
<sequence length="162" mass="17758">MPNTLNERGFTLVELMITVALLAIVATIAVPNFTQFIRNNQVQAQSDELLKFLQYARGQAVANKRVYEVNLEKWQVGPEGAAVERTLQLSDKITLSKSTVTGNKVTFNPMGMVSETVSFVICNNGEFSNGYLVEIKNSGSVHRYARGYKDDSSKLSSCTAGG</sequence>
<evidence type="ECO:0000313" key="13">
    <source>
        <dbReference type="EMBL" id="MDM7857273.1"/>
    </source>
</evidence>
<keyword evidence="8 11" id="KW-0472">Membrane</keyword>
<dbReference type="RefSeq" id="WP_289409920.1">
    <property type="nucleotide sequence ID" value="NZ_JAUCDY010000002.1"/>
</dbReference>
<gene>
    <name evidence="13" type="ORF">QEZ41_03115</name>
</gene>
<comment type="similarity">
    <text evidence="9">Belongs to the GSP H family.</text>
</comment>
<dbReference type="SUPFAM" id="SSF54523">
    <property type="entry name" value="Pili subunits"/>
    <property type="match status" value="1"/>
</dbReference>
<evidence type="ECO:0000256" key="8">
    <source>
        <dbReference type="ARBA" id="ARBA00023136"/>
    </source>
</evidence>
<proteinExistence type="inferred from homology"/>
<protein>
    <recommendedName>
        <fullName evidence="2">Type II secretion system protein H</fullName>
    </recommendedName>
    <alternativeName>
        <fullName evidence="10">General secretion pathway protein H</fullName>
    </alternativeName>
</protein>
<keyword evidence="6 11" id="KW-0812">Transmembrane</keyword>
<dbReference type="InterPro" id="IPR012902">
    <property type="entry name" value="N_methyl_site"/>
</dbReference>
<dbReference type="Gene3D" id="3.30.700.10">
    <property type="entry name" value="Glycoprotein, Type 4 Pilin"/>
    <property type="match status" value="1"/>
</dbReference>
<comment type="caution">
    <text evidence="13">The sequence shown here is derived from an EMBL/GenBank/DDBJ whole genome shotgun (WGS) entry which is preliminary data.</text>
</comment>
<evidence type="ECO:0000256" key="5">
    <source>
        <dbReference type="ARBA" id="ARBA00022519"/>
    </source>
</evidence>
<dbReference type="NCBIfam" id="TIGR02532">
    <property type="entry name" value="IV_pilin_GFxxxE"/>
    <property type="match status" value="1"/>
</dbReference>
<dbReference type="InterPro" id="IPR022346">
    <property type="entry name" value="T2SS_GspH"/>
</dbReference>
<keyword evidence="14" id="KW-1185">Reference proteome</keyword>
<dbReference type="Pfam" id="PF12019">
    <property type="entry name" value="GspH"/>
    <property type="match status" value="1"/>
</dbReference>
<organism evidence="13 14">
    <name type="scientific">Thiopseudomonas acetoxidans</name>
    <dbReference type="NCBI Taxonomy" id="3041622"/>
    <lineage>
        <taxon>Bacteria</taxon>
        <taxon>Pseudomonadati</taxon>
        <taxon>Pseudomonadota</taxon>
        <taxon>Gammaproteobacteria</taxon>
        <taxon>Pseudomonadales</taxon>
        <taxon>Pseudomonadaceae</taxon>
        <taxon>Thiopseudomonas</taxon>
    </lineage>
</organism>
<evidence type="ECO:0000256" key="11">
    <source>
        <dbReference type="SAM" id="Phobius"/>
    </source>
</evidence>
<name>A0ABT7SM62_9GAMM</name>
<evidence type="ECO:0000256" key="7">
    <source>
        <dbReference type="ARBA" id="ARBA00022989"/>
    </source>
</evidence>
<evidence type="ECO:0000256" key="4">
    <source>
        <dbReference type="ARBA" id="ARBA00022481"/>
    </source>
</evidence>
<reference evidence="13 14" key="1">
    <citation type="submission" date="2023-06" db="EMBL/GenBank/DDBJ databases">
        <title>Thiopseudomonas sp. CY1220 draft genome sequence.</title>
        <authorList>
            <person name="Zhao G."/>
            <person name="An M."/>
        </authorList>
    </citation>
    <scope>NUCLEOTIDE SEQUENCE [LARGE SCALE GENOMIC DNA]</scope>
    <source>
        <strain evidence="13 14">CY1220</strain>
    </source>
</reference>
<comment type="subcellular location">
    <subcellularLocation>
        <location evidence="1">Cell inner membrane</location>
        <topology evidence="1">Single-pass membrane protein</topology>
    </subcellularLocation>
</comment>
<dbReference type="PROSITE" id="PS00409">
    <property type="entry name" value="PROKAR_NTER_METHYL"/>
    <property type="match status" value="1"/>
</dbReference>
<evidence type="ECO:0000256" key="3">
    <source>
        <dbReference type="ARBA" id="ARBA00022475"/>
    </source>
</evidence>
<dbReference type="EMBL" id="JAUCDY010000002">
    <property type="protein sequence ID" value="MDM7857273.1"/>
    <property type="molecule type" value="Genomic_DNA"/>
</dbReference>
<keyword evidence="4" id="KW-0488">Methylation</keyword>